<protein>
    <submittedName>
        <fullName evidence="4">Phage terminase large subunit (GpA)</fullName>
    </submittedName>
</protein>
<organism evidence="4 5">
    <name type="scientific">Anaerococcus lactolyticus ATCC 51172</name>
    <dbReference type="NCBI Taxonomy" id="525254"/>
    <lineage>
        <taxon>Bacteria</taxon>
        <taxon>Bacillati</taxon>
        <taxon>Bacillota</taxon>
        <taxon>Tissierellia</taxon>
        <taxon>Tissierellales</taxon>
        <taxon>Peptoniphilaceae</taxon>
        <taxon>Anaerococcus</taxon>
    </lineage>
</organism>
<accession>C2BG34</accession>
<keyword evidence="5" id="KW-1185">Reference proteome</keyword>
<evidence type="ECO:0000256" key="1">
    <source>
        <dbReference type="SAM" id="MobiDB-lite"/>
    </source>
</evidence>
<dbReference type="eggNOG" id="COG5525">
    <property type="taxonomic scope" value="Bacteria"/>
</dbReference>
<comment type="caution">
    <text evidence="4">The sequence shown here is derived from an EMBL/GenBank/DDBJ whole genome shotgun (WGS) entry which is preliminary data.</text>
</comment>
<feature type="compositionally biased region" description="Basic residues" evidence="1">
    <location>
        <begin position="601"/>
        <end position="610"/>
    </location>
</feature>
<dbReference type="InterPro" id="IPR027417">
    <property type="entry name" value="P-loop_NTPase"/>
</dbReference>
<dbReference type="HOGENOM" id="CLU_023850_4_1_9"/>
<dbReference type="HAMAP" id="MF_04144">
    <property type="entry name" value="TERL_LAMBDA"/>
    <property type="match status" value="1"/>
</dbReference>
<dbReference type="InterPro" id="IPR051220">
    <property type="entry name" value="TFA_Chaperone"/>
</dbReference>
<feature type="domain" description="Terminase large subunit GpA endonuclease" evidence="3">
    <location>
        <begin position="302"/>
        <end position="585"/>
    </location>
</feature>
<evidence type="ECO:0000313" key="5">
    <source>
        <dbReference type="Proteomes" id="UP000005984"/>
    </source>
</evidence>
<proteinExistence type="inferred from homology"/>
<gene>
    <name evidence="4" type="ORF">HMPREF0072_1304</name>
</gene>
<sequence length="610" mass="69653">MKKTQKKKKIKKNTFDLLCKIFAGLKPPPPITITEWADEYRRLSPEASAEPGRWKTSKAPYQKEIMDAIGEVGVEKVVVMSAAQIGKSDACILNPLGYYMHYDPSPIMILQPTIQMAEAFSKDRISPMLRDTPILQDKVDDKSRTSGNTILQKIFPGGHVTMVGANSPSSLASRPIRILLADEIDRYPVTAGTEGDPLLLATKRLTTFWNKKIVCVSTPTIKDVSRIEVEYEHSTQGEWNVPCPHCGEYNPLEWAYIKFDKEDLSEIEYTCRHCGAIASEYAWKSNFDKGKFIFKYPRRAVKGFHLNALASLFVSWADIVEKFLVANEEKKKGNIELLKAWTNTEMGQTWEEEGEEIEMEELFNRLEEYGCEVPEEVIVLTAGVDVQDDRFEVEVVGWGEEKESWGIYYKKIYGDLKTETVWQDLDNFLGRTFETKDGRKLKILSTCIDSGGHFTQEVYKFAKKRISRRIWAIKGRGGAQTPYYSKPSISNAYKTPLFTLGVDTGKAILYQRLAVEEPGPNYCHFPEDEGRGYTEEYFKGLTSEKMVISYKKGRAQYVWKLKKGIKRNEPLDIRNYATAALEITNPILKKEIPENPSKPQRNVRSRGLRQ</sequence>
<evidence type="ECO:0000259" key="3">
    <source>
        <dbReference type="Pfam" id="PF20454"/>
    </source>
</evidence>
<dbReference type="Proteomes" id="UP000005984">
    <property type="component" value="Unassembled WGS sequence"/>
</dbReference>
<dbReference type="InterPro" id="IPR046454">
    <property type="entry name" value="GpA_endonuclease"/>
</dbReference>
<evidence type="ECO:0000313" key="4">
    <source>
        <dbReference type="EMBL" id="EEI86149.1"/>
    </source>
</evidence>
<dbReference type="STRING" id="525254.HMPREF0072_1304"/>
<dbReference type="RefSeq" id="WP_004829108.1">
    <property type="nucleotide sequence ID" value="NZ_GG666049.1"/>
</dbReference>
<dbReference type="Gene3D" id="3.40.50.300">
    <property type="entry name" value="P-loop containing nucleotide triphosphate hydrolases"/>
    <property type="match status" value="1"/>
</dbReference>
<feature type="region of interest" description="Disordered" evidence="1">
    <location>
        <begin position="591"/>
        <end position="610"/>
    </location>
</feature>
<dbReference type="Pfam" id="PF20454">
    <property type="entry name" value="GpA_nuclease"/>
    <property type="match status" value="1"/>
</dbReference>
<dbReference type="GO" id="GO:0016887">
    <property type="term" value="F:ATP hydrolysis activity"/>
    <property type="evidence" value="ECO:0007669"/>
    <property type="project" value="InterPro"/>
</dbReference>
<dbReference type="GO" id="GO:0005524">
    <property type="term" value="F:ATP binding"/>
    <property type="evidence" value="ECO:0007669"/>
    <property type="project" value="InterPro"/>
</dbReference>
<reference evidence="4 5" key="1">
    <citation type="submission" date="2008-10" db="EMBL/GenBank/DDBJ databases">
        <authorList>
            <person name="Qin X."/>
            <person name="Bachman B."/>
            <person name="Battles P."/>
            <person name="Bell A."/>
            <person name="Bess C."/>
            <person name="Bickham C."/>
            <person name="Chaboub L."/>
            <person name="Chen D."/>
            <person name="Coyle M."/>
            <person name="Deiros D.R."/>
            <person name="Dinh H."/>
            <person name="Forbes L."/>
            <person name="Fowler G."/>
            <person name="Francisco L."/>
            <person name="Fu Q."/>
            <person name="Gubbala S."/>
            <person name="Hale W."/>
            <person name="Han Y."/>
            <person name="Hemphill L."/>
            <person name="Highlander S.K."/>
            <person name="Hirani K."/>
            <person name="Hogues M."/>
            <person name="Jackson L."/>
            <person name="Jakkamsetti A."/>
            <person name="Javaid M."/>
            <person name="Jiang H."/>
            <person name="Korchina V."/>
            <person name="Kovar C."/>
            <person name="Lara F."/>
            <person name="Lee S."/>
            <person name="Mata R."/>
            <person name="Mathew T."/>
            <person name="Moen C."/>
            <person name="Morales K."/>
            <person name="Munidasa M."/>
            <person name="Nazareth L."/>
            <person name="Ngo R."/>
            <person name="Nguyen L."/>
            <person name="Okwuonu G."/>
            <person name="Ongeri F."/>
            <person name="Patil S."/>
            <person name="Petrosino J."/>
            <person name="Pham C."/>
            <person name="Pham P."/>
            <person name="Pu L.-L."/>
            <person name="Puazo M."/>
            <person name="Raj R."/>
            <person name="Reid J."/>
            <person name="Rouhana J."/>
            <person name="Saada N."/>
            <person name="Shang Y."/>
            <person name="Simmons D."/>
            <person name="Thornton R."/>
            <person name="Warren J."/>
            <person name="Weissenberger G."/>
            <person name="Zhang J."/>
            <person name="Zhang L."/>
            <person name="Zhou C."/>
            <person name="Zhu D."/>
            <person name="Muzny D."/>
            <person name="Worley K."/>
            <person name="Gibbs R."/>
        </authorList>
    </citation>
    <scope>NUCLEOTIDE SEQUENCE [LARGE SCALE GENOMIC DNA]</scope>
    <source>
        <strain evidence="4 5">ATCC 51172</strain>
    </source>
</reference>
<dbReference type="Pfam" id="PF05876">
    <property type="entry name" value="GpA_ATPase"/>
    <property type="match status" value="1"/>
</dbReference>
<dbReference type="PANTHER" id="PTHR34413:SF2">
    <property type="entry name" value="PROPHAGE TAIL FIBER ASSEMBLY PROTEIN HOMOLOG TFAE-RELATED"/>
    <property type="match status" value="1"/>
</dbReference>
<name>C2BG34_9FIRM</name>
<dbReference type="InterPro" id="IPR008866">
    <property type="entry name" value="Phage_lambda_GpA-like"/>
</dbReference>
<dbReference type="InterPro" id="IPR046453">
    <property type="entry name" value="GpA_ATPase"/>
</dbReference>
<feature type="domain" description="Phage terminase large subunit GpA ATPase" evidence="2">
    <location>
        <begin position="48"/>
        <end position="290"/>
    </location>
</feature>
<dbReference type="EMBL" id="ABYO01000214">
    <property type="protein sequence ID" value="EEI86149.1"/>
    <property type="molecule type" value="Genomic_DNA"/>
</dbReference>
<dbReference type="AlphaFoldDB" id="C2BG34"/>
<dbReference type="PANTHER" id="PTHR34413">
    <property type="entry name" value="PROPHAGE TAIL FIBER ASSEMBLY PROTEIN HOMOLOG TFAE-RELATED-RELATED"/>
    <property type="match status" value="1"/>
</dbReference>
<evidence type="ECO:0000259" key="2">
    <source>
        <dbReference type="Pfam" id="PF05876"/>
    </source>
</evidence>
<dbReference type="GO" id="GO:0004519">
    <property type="term" value="F:endonuclease activity"/>
    <property type="evidence" value="ECO:0007669"/>
    <property type="project" value="InterPro"/>
</dbReference>